<dbReference type="PIRSF" id="PIRSF000136">
    <property type="entry name" value="LGO_GLO"/>
    <property type="match status" value="1"/>
</dbReference>
<dbReference type="Gene3D" id="3.30.465.10">
    <property type="match status" value="1"/>
</dbReference>
<protein>
    <submittedName>
        <fullName evidence="6">FAD-linked oxidoreductase</fullName>
    </submittedName>
</protein>
<dbReference type="InterPro" id="IPR036318">
    <property type="entry name" value="FAD-bd_PCMH-like_sf"/>
</dbReference>
<evidence type="ECO:0000256" key="2">
    <source>
        <dbReference type="ARBA" id="ARBA00022827"/>
    </source>
</evidence>
<reference evidence="6 7" key="1">
    <citation type="submission" date="2018-03" db="EMBL/GenBank/DDBJ databases">
        <title>Characteristics and genome of n-alkane degrading marine bacteria Gordonia iterans isolated from crude oil contaminated in Tae-an, South Korea.</title>
        <authorList>
            <person name="Lee S.-S."/>
            <person name="Kim H."/>
        </authorList>
    </citation>
    <scope>NUCLEOTIDE SEQUENCE [LARGE SCALE GENOMIC DNA]</scope>
    <source>
        <strain evidence="6 7">Co17</strain>
    </source>
</reference>
<dbReference type="GO" id="GO:0016020">
    <property type="term" value="C:membrane"/>
    <property type="evidence" value="ECO:0007669"/>
    <property type="project" value="InterPro"/>
</dbReference>
<dbReference type="OrthoDB" id="9800184at2"/>
<evidence type="ECO:0000256" key="1">
    <source>
        <dbReference type="ARBA" id="ARBA00022630"/>
    </source>
</evidence>
<evidence type="ECO:0000256" key="3">
    <source>
        <dbReference type="ARBA" id="ARBA00023002"/>
    </source>
</evidence>
<keyword evidence="3" id="KW-0560">Oxidoreductase</keyword>
<evidence type="ECO:0000256" key="4">
    <source>
        <dbReference type="SAM" id="MobiDB-lite"/>
    </source>
</evidence>
<keyword evidence="2" id="KW-0274">FAD</keyword>
<dbReference type="Pfam" id="PF01565">
    <property type="entry name" value="FAD_binding_4"/>
    <property type="match status" value="1"/>
</dbReference>
<evidence type="ECO:0000313" key="7">
    <source>
        <dbReference type="Proteomes" id="UP000239814"/>
    </source>
</evidence>
<dbReference type="InterPro" id="IPR010031">
    <property type="entry name" value="FAD_lactone_oxidase-like"/>
</dbReference>
<dbReference type="GO" id="GO:0003885">
    <property type="term" value="F:D-arabinono-1,4-lactone oxidase activity"/>
    <property type="evidence" value="ECO:0007669"/>
    <property type="project" value="InterPro"/>
</dbReference>
<accession>A0A2S0KDE9</accession>
<dbReference type="SUPFAM" id="SSF55103">
    <property type="entry name" value="FAD-linked oxidases, C-terminal domain"/>
    <property type="match status" value="1"/>
</dbReference>
<dbReference type="Gene3D" id="3.30.43.10">
    <property type="entry name" value="Uridine Diphospho-n-acetylenolpyruvylglucosamine Reductase, domain 2"/>
    <property type="match status" value="1"/>
</dbReference>
<evidence type="ECO:0000259" key="5">
    <source>
        <dbReference type="PROSITE" id="PS51387"/>
    </source>
</evidence>
<dbReference type="GO" id="GO:0080049">
    <property type="term" value="F:L-gulono-1,4-lactone dehydrogenase activity"/>
    <property type="evidence" value="ECO:0007669"/>
    <property type="project" value="TreeGrafter"/>
</dbReference>
<proteinExistence type="predicted"/>
<sequence length="482" mass="52893">MVPSHEVRGGLRARRARGADRAERLRRRRGRRRRPHLPRRREVLPVSAAATWSNWGRTATCRPERVITPQNVERLAAEIAAAAERGATVKPVGAGHSFSEIAVAPQTQVNLSGLRGLLDVDAAQRRVTLGAGTHLYQIPPLLDPHALAMANLGDVDRQTVSGATSTGTHGTGLAFGGISTQIVGAQLVDGTGQIHDFGDDDPELKAVALGLGALGVLTRLTLQCVDAFAIEAHEAPASADEAIDTFLDRCAAYDHYEFYWFPHTDCALTKRNTRLPADAPVSGPGKVRRYIDDELLSNGVYRALCAFSAAVPAVVPGINQVSGRVLSARTYTDRSDKVFVSSRTVRFREMEYAIPLAAVPEALRELRTTIERRGHKVSFPVEVRAAAADDLMLSTASGRESGYLAVHRYHRDSPAASEAYFRDVEDIMTAHGGRPHWGKMHTRDADYLRSVYPRFDDFLALRDRLDPQRTFANPYLRRVLGE</sequence>
<feature type="compositionally biased region" description="Basic residues" evidence="4">
    <location>
        <begin position="24"/>
        <end position="39"/>
    </location>
</feature>
<evidence type="ECO:0000313" key="6">
    <source>
        <dbReference type="EMBL" id="AVL99708.1"/>
    </source>
</evidence>
<dbReference type="InterPro" id="IPR016171">
    <property type="entry name" value="Vanillyl_alc_oxidase_C-sub2"/>
</dbReference>
<gene>
    <name evidence="6" type="ORF">C6V83_04870</name>
</gene>
<dbReference type="InterPro" id="IPR007173">
    <property type="entry name" value="ALO_C"/>
</dbReference>
<dbReference type="EMBL" id="CP027433">
    <property type="protein sequence ID" value="AVL99708.1"/>
    <property type="molecule type" value="Genomic_DNA"/>
</dbReference>
<dbReference type="AlphaFoldDB" id="A0A2S0KDE9"/>
<dbReference type="InterPro" id="IPR016169">
    <property type="entry name" value="FAD-bd_PCMH_sub2"/>
</dbReference>
<dbReference type="Gene3D" id="1.10.45.10">
    <property type="entry name" value="Vanillyl-alcohol Oxidase, Chain A, domain 4"/>
    <property type="match status" value="1"/>
</dbReference>
<name>A0A2S0KDE9_9ACTN</name>
<dbReference type="PANTHER" id="PTHR43762">
    <property type="entry name" value="L-GULONOLACTONE OXIDASE"/>
    <property type="match status" value="1"/>
</dbReference>
<dbReference type="NCBIfam" id="TIGR01679">
    <property type="entry name" value="bact_FAD_ox"/>
    <property type="match status" value="1"/>
</dbReference>
<dbReference type="InterPro" id="IPR016166">
    <property type="entry name" value="FAD-bd_PCMH"/>
</dbReference>
<dbReference type="Proteomes" id="UP000239814">
    <property type="component" value="Chromosome"/>
</dbReference>
<feature type="domain" description="FAD-binding PCMH-type" evidence="5">
    <location>
        <begin position="59"/>
        <end position="227"/>
    </location>
</feature>
<dbReference type="GO" id="GO:0071949">
    <property type="term" value="F:FAD binding"/>
    <property type="evidence" value="ECO:0007669"/>
    <property type="project" value="InterPro"/>
</dbReference>
<dbReference type="SUPFAM" id="SSF56176">
    <property type="entry name" value="FAD-binding/transporter-associated domain-like"/>
    <property type="match status" value="1"/>
</dbReference>
<keyword evidence="7" id="KW-1185">Reference proteome</keyword>
<dbReference type="InterPro" id="IPR016164">
    <property type="entry name" value="FAD-linked_Oxase-like_C"/>
</dbReference>
<dbReference type="Pfam" id="PF04030">
    <property type="entry name" value="ALO"/>
    <property type="match status" value="1"/>
</dbReference>
<dbReference type="PANTHER" id="PTHR43762:SF1">
    <property type="entry name" value="D-ARABINONO-1,4-LACTONE OXIDASE"/>
    <property type="match status" value="1"/>
</dbReference>
<dbReference type="PROSITE" id="PS51387">
    <property type="entry name" value="FAD_PCMH"/>
    <property type="match status" value="1"/>
</dbReference>
<dbReference type="Gene3D" id="3.30.70.2520">
    <property type="match status" value="1"/>
</dbReference>
<organism evidence="6 7">
    <name type="scientific">Gordonia iterans</name>
    <dbReference type="NCBI Taxonomy" id="1004901"/>
    <lineage>
        <taxon>Bacteria</taxon>
        <taxon>Bacillati</taxon>
        <taxon>Actinomycetota</taxon>
        <taxon>Actinomycetes</taxon>
        <taxon>Mycobacteriales</taxon>
        <taxon>Gordoniaceae</taxon>
        <taxon>Gordonia</taxon>
    </lineage>
</organism>
<dbReference type="KEGG" id="git:C6V83_04870"/>
<dbReference type="InterPro" id="IPR006094">
    <property type="entry name" value="Oxid_FAD_bind_N"/>
</dbReference>
<feature type="region of interest" description="Disordered" evidence="4">
    <location>
        <begin position="1"/>
        <end position="41"/>
    </location>
</feature>
<dbReference type="InterPro" id="IPR016167">
    <property type="entry name" value="FAD-bd_PCMH_sub1"/>
</dbReference>
<keyword evidence="1" id="KW-0285">Flavoprotein</keyword>